<dbReference type="InterPro" id="IPR006315">
    <property type="entry name" value="OM_autotransptr_brl_dom"/>
</dbReference>
<comment type="subcellular location">
    <subcellularLocation>
        <location evidence="1">Cell outer membrane</location>
    </subcellularLocation>
</comment>
<evidence type="ECO:0000256" key="5">
    <source>
        <dbReference type="ARBA" id="ARBA00022729"/>
    </source>
</evidence>
<evidence type="ECO:0000256" key="7">
    <source>
        <dbReference type="ARBA" id="ARBA00023237"/>
    </source>
</evidence>
<dbReference type="AlphaFoldDB" id="A0A376BM79"/>
<reference evidence="10 11" key="1">
    <citation type="submission" date="2018-06" db="EMBL/GenBank/DDBJ databases">
        <authorList>
            <consortium name="Pathogen Informatics"/>
            <person name="Doyle S."/>
        </authorList>
    </citation>
    <scope>NUCLEOTIDE SEQUENCE [LARGE SCALE GENOMIC DNA]</scope>
    <source>
        <strain evidence="10 11">NCTC10283</strain>
    </source>
</reference>
<keyword evidence="3" id="KW-1134">Transmembrane beta strand</keyword>
<evidence type="ECO:0000256" key="6">
    <source>
        <dbReference type="ARBA" id="ARBA00023136"/>
    </source>
</evidence>
<dbReference type="NCBIfam" id="TIGR01414">
    <property type="entry name" value="autotrans_barl"/>
    <property type="match status" value="1"/>
</dbReference>
<feature type="signal peptide" evidence="8">
    <location>
        <begin position="1"/>
        <end position="24"/>
    </location>
</feature>
<keyword evidence="6" id="KW-0472">Membrane</keyword>
<evidence type="ECO:0000256" key="1">
    <source>
        <dbReference type="ARBA" id="ARBA00004442"/>
    </source>
</evidence>
<organism evidence="10 11">
    <name type="scientific">Alysiella crassa</name>
    <dbReference type="NCBI Taxonomy" id="153491"/>
    <lineage>
        <taxon>Bacteria</taxon>
        <taxon>Pseudomonadati</taxon>
        <taxon>Pseudomonadota</taxon>
        <taxon>Betaproteobacteria</taxon>
        <taxon>Neisseriales</taxon>
        <taxon>Neisseriaceae</taxon>
        <taxon>Alysiella</taxon>
    </lineage>
</organism>
<dbReference type="InterPro" id="IPR011250">
    <property type="entry name" value="OMP/PagP_B-barrel"/>
</dbReference>
<dbReference type="GO" id="GO:0015288">
    <property type="term" value="F:porin activity"/>
    <property type="evidence" value="ECO:0007669"/>
    <property type="project" value="InterPro"/>
</dbReference>
<evidence type="ECO:0000256" key="8">
    <source>
        <dbReference type="SAM" id="SignalP"/>
    </source>
</evidence>
<dbReference type="STRING" id="1120980.GCA_000745955_01885"/>
<sequence>MNKKLLSKLIVAVLGVGVTQAALADEITGSYVQGDLGLAYMKADTVKHDNVGRALKDSYNDSKLMPRVSVGYDFGDWRVAGDYTHYGTIDESNGASKSETKVSGAGLAAIYDFNTALPVPVTPYVGARLSVNKVKQETTVANGTTLSTHKDSSTKVSPGLLAGVNYKLDRNFTVDMGYRYNHLDSDVQVHEAAVGLRYTF</sequence>
<name>A0A376BM79_9NEIS</name>
<proteinExistence type="inferred from homology"/>
<dbReference type="OrthoDB" id="6648740at2"/>
<dbReference type="Proteomes" id="UP000254209">
    <property type="component" value="Unassembled WGS sequence"/>
</dbReference>
<comment type="similarity">
    <text evidence="2">Belongs to the opacity porin family.</text>
</comment>
<evidence type="ECO:0000313" key="11">
    <source>
        <dbReference type="Proteomes" id="UP000254209"/>
    </source>
</evidence>
<dbReference type="EMBL" id="UFSO01000002">
    <property type="protein sequence ID" value="SSY70786.1"/>
    <property type="molecule type" value="Genomic_DNA"/>
</dbReference>
<protein>
    <submittedName>
        <fullName evidence="10">Outer membrane protein P.IIC</fullName>
    </submittedName>
</protein>
<dbReference type="SUPFAM" id="SSF56925">
    <property type="entry name" value="OMPA-like"/>
    <property type="match status" value="1"/>
</dbReference>
<evidence type="ECO:0000313" key="10">
    <source>
        <dbReference type="EMBL" id="SSY70786.1"/>
    </source>
</evidence>
<keyword evidence="4" id="KW-0812">Transmembrane</keyword>
<gene>
    <name evidence="10" type="primary">piiC</name>
    <name evidence="10" type="ORF">NCTC10283_00900</name>
</gene>
<evidence type="ECO:0000259" key="9">
    <source>
        <dbReference type="Pfam" id="PF02462"/>
    </source>
</evidence>
<feature type="domain" description="Porin opacity type" evidence="9">
    <location>
        <begin position="70"/>
        <end position="200"/>
    </location>
</feature>
<dbReference type="InterPro" id="IPR003394">
    <property type="entry name" value="Porin_opacity"/>
</dbReference>
<dbReference type="Gene3D" id="2.40.160.20">
    <property type="match status" value="1"/>
</dbReference>
<evidence type="ECO:0000256" key="4">
    <source>
        <dbReference type="ARBA" id="ARBA00022692"/>
    </source>
</evidence>
<accession>A0A376BM79</accession>
<evidence type="ECO:0000256" key="2">
    <source>
        <dbReference type="ARBA" id="ARBA00009830"/>
    </source>
</evidence>
<feature type="chain" id="PRO_5016573127" evidence="8">
    <location>
        <begin position="25"/>
        <end position="200"/>
    </location>
</feature>
<dbReference type="Pfam" id="PF02462">
    <property type="entry name" value="Opacity"/>
    <property type="match status" value="1"/>
</dbReference>
<keyword evidence="7" id="KW-0998">Cell outer membrane</keyword>
<dbReference type="RefSeq" id="WP_051968564.1">
    <property type="nucleotide sequence ID" value="NZ_CP091519.2"/>
</dbReference>
<dbReference type="GO" id="GO:0009279">
    <property type="term" value="C:cell outer membrane"/>
    <property type="evidence" value="ECO:0007669"/>
    <property type="project" value="UniProtKB-SubCell"/>
</dbReference>
<evidence type="ECO:0000256" key="3">
    <source>
        <dbReference type="ARBA" id="ARBA00022452"/>
    </source>
</evidence>
<keyword evidence="11" id="KW-1185">Reference proteome</keyword>
<keyword evidence="5 8" id="KW-0732">Signal</keyword>